<evidence type="ECO:0000313" key="3">
    <source>
        <dbReference type="EMBL" id="TQN31498.1"/>
    </source>
</evidence>
<evidence type="ECO:0000256" key="1">
    <source>
        <dbReference type="ARBA" id="ARBA00022801"/>
    </source>
</evidence>
<dbReference type="PANTHER" id="PTHR48081:SF33">
    <property type="entry name" value="KYNURENINE FORMAMIDASE"/>
    <property type="match status" value="1"/>
</dbReference>
<dbReference type="GO" id="GO:0016787">
    <property type="term" value="F:hydrolase activity"/>
    <property type="evidence" value="ECO:0007669"/>
    <property type="project" value="UniProtKB-KW"/>
</dbReference>
<reference evidence="3 4" key="1">
    <citation type="submission" date="2019-06" db="EMBL/GenBank/DDBJ databases">
        <title>Sequencing the genomes of 1000 actinobacteria strains.</title>
        <authorList>
            <person name="Klenk H.-P."/>
        </authorList>
    </citation>
    <scope>NUCLEOTIDE SEQUENCE [LARGE SCALE GENOMIC DNA]</scope>
    <source>
        <strain evidence="3 4">DSM 45015</strain>
    </source>
</reference>
<organism evidence="3 4">
    <name type="scientific">Haloactinospora alba</name>
    <dbReference type="NCBI Taxonomy" id="405555"/>
    <lineage>
        <taxon>Bacteria</taxon>
        <taxon>Bacillati</taxon>
        <taxon>Actinomycetota</taxon>
        <taxon>Actinomycetes</taxon>
        <taxon>Streptosporangiales</taxon>
        <taxon>Nocardiopsidaceae</taxon>
        <taxon>Haloactinospora</taxon>
    </lineage>
</organism>
<dbReference type="InterPro" id="IPR050300">
    <property type="entry name" value="GDXG_lipolytic_enzyme"/>
</dbReference>
<dbReference type="Gene3D" id="3.40.50.1820">
    <property type="entry name" value="alpha/beta hydrolase"/>
    <property type="match status" value="1"/>
</dbReference>
<comment type="caution">
    <text evidence="3">The sequence shown here is derived from an EMBL/GenBank/DDBJ whole genome shotgun (WGS) entry which is preliminary data.</text>
</comment>
<dbReference type="OrthoDB" id="255603at2"/>
<dbReference type="Proteomes" id="UP000317422">
    <property type="component" value="Unassembled WGS sequence"/>
</dbReference>
<proteinExistence type="predicted"/>
<evidence type="ECO:0000259" key="2">
    <source>
        <dbReference type="Pfam" id="PF20434"/>
    </source>
</evidence>
<dbReference type="AlphaFoldDB" id="A0A543NI24"/>
<protein>
    <submittedName>
        <fullName evidence="3">Acetyl esterase/lipase</fullName>
    </submittedName>
</protein>
<gene>
    <name evidence="3" type="ORF">FHX37_1405</name>
</gene>
<feature type="domain" description="BD-FAE-like" evidence="2">
    <location>
        <begin position="28"/>
        <end position="202"/>
    </location>
</feature>
<dbReference type="InterPro" id="IPR049492">
    <property type="entry name" value="BD-FAE-like_dom"/>
</dbReference>
<sequence length="247" mass="26522">MRTETLSYGSSPDQVVHTCYPESIPVHRPAPVAVLLHGGWWRDRHDLHLMDPLAEGLVQQGWVVWNVEYRRTGKGGGGWPQTLEDVRRALNLLRWRIGRSTEAGHPSGVVAIGHSAGGHLGLLAAPGSPLTGVVALAPVTDLVTSARDGLGEDAVADFLGPAAGETVAEEASPLYRLPLGVTQLVLHGTADQRVPVEQSRSYVEAAHRAGDPVTYREASGADHFAVIDPEDEAWRVASSWLSERAYG</sequence>
<accession>A0A543NI24</accession>
<dbReference type="Pfam" id="PF20434">
    <property type="entry name" value="BD-FAE"/>
    <property type="match status" value="1"/>
</dbReference>
<dbReference type="SUPFAM" id="SSF53474">
    <property type="entry name" value="alpha/beta-Hydrolases"/>
    <property type="match status" value="1"/>
</dbReference>
<dbReference type="InterPro" id="IPR029058">
    <property type="entry name" value="AB_hydrolase_fold"/>
</dbReference>
<keyword evidence="4" id="KW-1185">Reference proteome</keyword>
<evidence type="ECO:0000313" key="4">
    <source>
        <dbReference type="Proteomes" id="UP000317422"/>
    </source>
</evidence>
<dbReference type="PANTHER" id="PTHR48081">
    <property type="entry name" value="AB HYDROLASE SUPERFAMILY PROTEIN C4A8.06C"/>
    <property type="match status" value="1"/>
</dbReference>
<dbReference type="EMBL" id="VFQC01000001">
    <property type="protein sequence ID" value="TQN31498.1"/>
    <property type="molecule type" value="Genomic_DNA"/>
</dbReference>
<keyword evidence="1" id="KW-0378">Hydrolase</keyword>
<dbReference type="RefSeq" id="WP_141922887.1">
    <property type="nucleotide sequence ID" value="NZ_VFQC01000001.1"/>
</dbReference>
<name>A0A543NI24_9ACTN</name>